<dbReference type="Proteomes" id="UP000050761">
    <property type="component" value="Unassembled WGS sequence"/>
</dbReference>
<accession>A0A3P7X938</accession>
<dbReference type="EMBL" id="UZAH01025788">
    <property type="protein sequence ID" value="VDO70530.1"/>
    <property type="molecule type" value="Genomic_DNA"/>
</dbReference>
<accession>A0A183FJ48</accession>
<evidence type="ECO:0000313" key="4">
    <source>
        <dbReference type="WBParaSite" id="HPBE_0000699601-mRNA-1"/>
    </source>
</evidence>
<sequence>MSPEDKPSSAMARRPTSSELREKSQLADPLQHMKKSIYCWAGHCFDERTIDEVSVSQNGSRETIRDHWDDRNAMWRLILKIFQRSESASLDASSQRSSGLEELWSPLRRPPADKRTIKVSK</sequence>
<name>A0A183FJ48_HELPZ</name>
<keyword evidence="3" id="KW-1185">Reference proteome</keyword>
<evidence type="ECO:0000256" key="1">
    <source>
        <dbReference type="SAM" id="MobiDB-lite"/>
    </source>
</evidence>
<feature type="region of interest" description="Disordered" evidence="1">
    <location>
        <begin position="1"/>
        <end position="28"/>
    </location>
</feature>
<reference evidence="4" key="2">
    <citation type="submission" date="2019-09" db="UniProtKB">
        <authorList>
            <consortium name="WormBaseParasite"/>
        </authorList>
    </citation>
    <scope>IDENTIFICATION</scope>
</reference>
<reference evidence="2 3" key="1">
    <citation type="submission" date="2018-11" db="EMBL/GenBank/DDBJ databases">
        <authorList>
            <consortium name="Pathogen Informatics"/>
        </authorList>
    </citation>
    <scope>NUCLEOTIDE SEQUENCE [LARGE SCALE GENOMIC DNA]</scope>
</reference>
<feature type="compositionally biased region" description="Basic and acidic residues" evidence="1">
    <location>
        <begin position="110"/>
        <end position="121"/>
    </location>
</feature>
<organism evidence="3 4">
    <name type="scientific">Heligmosomoides polygyrus</name>
    <name type="common">Parasitic roundworm</name>
    <dbReference type="NCBI Taxonomy" id="6339"/>
    <lineage>
        <taxon>Eukaryota</taxon>
        <taxon>Metazoa</taxon>
        <taxon>Ecdysozoa</taxon>
        <taxon>Nematoda</taxon>
        <taxon>Chromadorea</taxon>
        <taxon>Rhabditida</taxon>
        <taxon>Rhabditina</taxon>
        <taxon>Rhabditomorpha</taxon>
        <taxon>Strongyloidea</taxon>
        <taxon>Heligmosomidae</taxon>
        <taxon>Heligmosomoides</taxon>
    </lineage>
</organism>
<proteinExistence type="predicted"/>
<dbReference type="WBParaSite" id="HPBE_0000699601-mRNA-1">
    <property type="protein sequence ID" value="HPBE_0000699601-mRNA-1"/>
    <property type="gene ID" value="HPBE_0000699601"/>
</dbReference>
<dbReference type="AlphaFoldDB" id="A0A183FJ48"/>
<feature type="region of interest" description="Disordered" evidence="1">
    <location>
        <begin position="86"/>
        <end position="121"/>
    </location>
</feature>
<evidence type="ECO:0000313" key="2">
    <source>
        <dbReference type="EMBL" id="VDO70530.1"/>
    </source>
</evidence>
<gene>
    <name evidence="2" type="ORF">HPBE_LOCUS6997</name>
</gene>
<protein>
    <submittedName>
        <fullName evidence="2 4">Uncharacterized protein</fullName>
    </submittedName>
</protein>
<evidence type="ECO:0000313" key="3">
    <source>
        <dbReference type="Proteomes" id="UP000050761"/>
    </source>
</evidence>
<feature type="compositionally biased region" description="Low complexity" evidence="1">
    <location>
        <begin position="86"/>
        <end position="98"/>
    </location>
</feature>